<evidence type="ECO:0008006" key="4">
    <source>
        <dbReference type="Google" id="ProtNLM"/>
    </source>
</evidence>
<dbReference type="OrthoDB" id="6372253at2"/>
<feature type="compositionally biased region" description="Low complexity" evidence="1">
    <location>
        <begin position="502"/>
        <end position="511"/>
    </location>
</feature>
<dbReference type="EMBL" id="CP032869">
    <property type="protein sequence ID" value="AYL94273.1"/>
    <property type="molecule type" value="Genomic_DNA"/>
</dbReference>
<feature type="compositionally biased region" description="Basic and acidic residues" evidence="1">
    <location>
        <begin position="512"/>
        <end position="525"/>
    </location>
</feature>
<sequence>MDSSVNFQELKEELRELGFSDPRVTNRIGEMIFQQDHYGWAMSDLEKHGQEESYFIFDFGRGDDGRFNLLYYAGHLSVNGDLGNERFQHFLPDVPREQALRLLDERAKYPELDFNSCYTPLSLEEVRTKLEAFKLPVPLEKKFQPIIAQLTQTGFNDPNLFRALQQKIEERQERFYLESLSPSGRHDILFTLNFAPDASGQTRLDNYRGCFVSPDPIARQKTGSELYHPAVGEHFEASVNKQLAITLLETRPTIKSSGYYYNTPPLTDKQVTQLLNQNSMNTQNVEFLKKSLLNLGFGDKVNDLLEKKIEAKEPEFALLTNMSYNQKDVAYALHFKAGSEGDMYFFNKFDAALNSKPDEKQSFYINKGNGITAKEAFNLMEGRAVHKTLFNKEDEKYQAWLKLDDDNLSPGGNKLFKRWNENYGFDVEKVLSGKGIKEMATAEGQEALIKSLKKGNAQQVTVERDGKEQKFFVTASPQFKTVDVFDAKMKKVKREELLQPEQKQSSSQKQDNQQKQDKQQKEGLPAKKHKGVKV</sequence>
<reference evidence="2 3" key="1">
    <citation type="submission" date="2018-10" db="EMBL/GenBank/DDBJ databases">
        <title>Genome sequencing of Mucilaginibacter sp. HYN0043.</title>
        <authorList>
            <person name="Kim M."/>
            <person name="Yi H."/>
        </authorList>
    </citation>
    <scope>NUCLEOTIDE SEQUENCE [LARGE SCALE GENOMIC DNA]</scope>
    <source>
        <strain evidence="2 3">HYN0043</strain>
    </source>
</reference>
<dbReference type="Proteomes" id="UP000270046">
    <property type="component" value="Chromosome"/>
</dbReference>
<gene>
    <name evidence="2" type="ORF">HYN43_002725</name>
</gene>
<proteinExistence type="predicted"/>
<dbReference type="AlphaFoldDB" id="A0A494VSE1"/>
<accession>A0A494VSE1</accession>
<keyword evidence="3" id="KW-1185">Reference proteome</keyword>
<evidence type="ECO:0000313" key="3">
    <source>
        <dbReference type="Proteomes" id="UP000270046"/>
    </source>
</evidence>
<name>A0A494VSE1_9SPHI</name>
<organism evidence="2 3">
    <name type="scientific">Mucilaginibacter celer</name>
    <dbReference type="NCBI Taxonomy" id="2305508"/>
    <lineage>
        <taxon>Bacteria</taxon>
        <taxon>Pseudomonadati</taxon>
        <taxon>Bacteroidota</taxon>
        <taxon>Sphingobacteriia</taxon>
        <taxon>Sphingobacteriales</taxon>
        <taxon>Sphingobacteriaceae</taxon>
        <taxon>Mucilaginibacter</taxon>
    </lineage>
</organism>
<evidence type="ECO:0000256" key="1">
    <source>
        <dbReference type="SAM" id="MobiDB-lite"/>
    </source>
</evidence>
<evidence type="ECO:0000313" key="2">
    <source>
        <dbReference type="EMBL" id="AYL94273.1"/>
    </source>
</evidence>
<feature type="region of interest" description="Disordered" evidence="1">
    <location>
        <begin position="495"/>
        <end position="534"/>
    </location>
</feature>
<dbReference type="RefSeq" id="WP_119407992.1">
    <property type="nucleotide sequence ID" value="NZ_CP032869.1"/>
</dbReference>
<dbReference type="KEGG" id="muh:HYN43_002725"/>
<protein>
    <recommendedName>
        <fullName evidence="4">DUF3945 domain-containing protein</fullName>
    </recommendedName>
</protein>